<evidence type="ECO:0000256" key="2">
    <source>
        <dbReference type="ARBA" id="ARBA00022801"/>
    </source>
</evidence>
<dbReference type="SUPFAM" id="SSF48371">
    <property type="entry name" value="ARM repeat"/>
    <property type="match status" value="1"/>
</dbReference>
<dbReference type="InterPro" id="IPR050738">
    <property type="entry name" value="Sulfatase"/>
</dbReference>
<dbReference type="EMBL" id="JACHXU010000004">
    <property type="protein sequence ID" value="MBB3205613.1"/>
    <property type="molecule type" value="Genomic_DNA"/>
</dbReference>
<dbReference type="PANTHER" id="PTHR42693:SF53">
    <property type="entry name" value="ENDO-4-O-SULFATASE"/>
    <property type="match status" value="1"/>
</dbReference>
<dbReference type="InterPro" id="IPR011989">
    <property type="entry name" value="ARM-like"/>
</dbReference>
<comment type="caution">
    <text evidence="5">The sequence shown here is derived from an EMBL/GenBank/DDBJ whole genome shotgun (WGS) entry which is preliminary data.</text>
</comment>
<evidence type="ECO:0000256" key="3">
    <source>
        <dbReference type="SAM" id="SignalP"/>
    </source>
</evidence>
<gene>
    <name evidence="5" type="ORF">FHS27_001417</name>
</gene>
<evidence type="ECO:0000313" key="5">
    <source>
        <dbReference type="EMBL" id="MBB3205613.1"/>
    </source>
</evidence>
<dbReference type="CDD" id="cd16027">
    <property type="entry name" value="SGSH"/>
    <property type="match status" value="1"/>
</dbReference>
<sequence length="653" mass="72358">MNLSRKTQLQPRLRSAACLFFCMVVCTIVCGQTLAADSTGTTPPRPNILWLTSEDNGPELGCYGDDYADTPCIDELAARSLRYRMCWSNAPVCAPARTTIISGMHATSLGGQHMRSSASLPEGMKLYPQVLREAGYYCTNHTKTDYNFRESDSDAGWHESGRKAHWKNRPSDDTPFFSVFNYTISHESKIRNKPHTLVHDPAKAVLPAYHPDTPEVRRDWAQYYDRLTEMDAMVGAAIAELTEAGLADSTIIFHYGDHGSGMPRSKRRPFNSGLQVPLIVHVPEAYRELAPADYLPGGISDRLVSFVDLGPTAISLAGSAPPANMQGVPFMGKHAGDAKTLLFGYRGRMDERIDMVRSCTDGRFVYMRHFYPDRPYLKHVDFMFQTPTTRIWKQMNDAGQLNDAQSKFWQVKPTEELFDLQSDPDEVDNIAQLPQHAAKLAEMREATKQWMRSTGDLGLLTEAEMHRQSGPDAPRTLALSDRFDVDALVDAAWEAGDAWQACDAHTIAAMQKLCASDAPGIRFWGCRGLALGLASHGTVLSNEEIASAMETLMTATEDPNASVRVAACDILIRINDTGAQQRAAKELMRLADLPEDGYFVGIAALNVIDANREAVLRHSGKTFESLSKIRKDSPKRGGDYVTRLLTTLSQPQD</sequence>
<dbReference type="RefSeq" id="WP_246419219.1">
    <property type="nucleotide sequence ID" value="NZ_JACHXU010000004.1"/>
</dbReference>
<dbReference type="InterPro" id="IPR017850">
    <property type="entry name" value="Alkaline_phosphatase_core_sf"/>
</dbReference>
<keyword evidence="6" id="KW-1185">Reference proteome</keyword>
<feature type="domain" description="Sulfatase N-terminal" evidence="4">
    <location>
        <begin position="46"/>
        <end position="318"/>
    </location>
</feature>
<organism evidence="5 6">
    <name type="scientific">Aporhodopirellula rubra</name>
    <dbReference type="NCBI Taxonomy" id="980271"/>
    <lineage>
        <taxon>Bacteria</taxon>
        <taxon>Pseudomonadati</taxon>
        <taxon>Planctomycetota</taxon>
        <taxon>Planctomycetia</taxon>
        <taxon>Pirellulales</taxon>
        <taxon>Pirellulaceae</taxon>
        <taxon>Aporhodopirellula</taxon>
    </lineage>
</organism>
<comment type="similarity">
    <text evidence="1">Belongs to the sulfatase family.</text>
</comment>
<keyword evidence="2 5" id="KW-0378">Hydrolase</keyword>
<dbReference type="Gene3D" id="3.40.720.10">
    <property type="entry name" value="Alkaline Phosphatase, subunit A"/>
    <property type="match status" value="1"/>
</dbReference>
<dbReference type="Gene3D" id="1.25.10.10">
    <property type="entry name" value="Leucine-rich Repeat Variant"/>
    <property type="match status" value="1"/>
</dbReference>
<dbReference type="Proteomes" id="UP000536179">
    <property type="component" value="Unassembled WGS sequence"/>
</dbReference>
<evidence type="ECO:0000313" key="6">
    <source>
        <dbReference type="Proteomes" id="UP000536179"/>
    </source>
</evidence>
<dbReference type="InterPro" id="IPR000917">
    <property type="entry name" value="Sulfatase_N"/>
</dbReference>
<dbReference type="AlphaFoldDB" id="A0A7W5H4X6"/>
<keyword evidence="3" id="KW-0732">Signal</keyword>
<evidence type="ECO:0000259" key="4">
    <source>
        <dbReference type="Pfam" id="PF00884"/>
    </source>
</evidence>
<proteinExistence type="inferred from homology"/>
<accession>A0A7W5H4X6</accession>
<dbReference type="PANTHER" id="PTHR42693">
    <property type="entry name" value="ARYLSULFATASE FAMILY MEMBER"/>
    <property type="match status" value="1"/>
</dbReference>
<dbReference type="Pfam" id="PF00884">
    <property type="entry name" value="Sulfatase"/>
    <property type="match status" value="1"/>
</dbReference>
<dbReference type="InterPro" id="IPR016024">
    <property type="entry name" value="ARM-type_fold"/>
</dbReference>
<dbReference type="EC" id="3.1.6.-" evidence="5"/>
<name>A0A7W5H4X6_9BACT</name>
<feature type="signal peptide" evidence="3">
    <location>
        <begin position="1"/>
        <end position="31"/>
    </location>
</feature>
<protein>
    <submittedName>
        <fullName evidence="5">Putative sulfatase</fullName>
        <ecNumber evidence="5">3.1.6.-</ecNumber>
    </submittedName>
</protein>
<dbReference type="GO" id="GO:0004065">
    <property type="term" value="F:arylsulfatase activity"/>
    <property type="evidence" value="ECO:0007669"/>
    <property type="project" value="TreeGrafter"/>
</dbReference>
<feature type="chain" id="PRO_5031511718" evidence="3">
    <location>
        <begin position="32"/>
        <end position="653"/>
    </location>
</feature>
<dbReference type="SUPFAM" id="SSF53649">
    <property type="entry name" value="Alkaline phosphatase-like"/>
    <property type="match status" value="1"/>
</dbReference>
<reference evidence="5 6" key="1">
    <citation type="submission" date="2020-08" db="EMBL/GenBank/DDBJ databases">
        <title>Genomic Encyclopedia of Type Strains, Phase III (KMG-III): the genomes of soil and plant-associated and newly described type strains.</title>
        <authorList>
            <person name="Whitman W."/>
        </authorList>
    </citation>
    <scope>NUCLEOTIDE SEQUENCE [LARGE SCALE GENOMIC DNA]</scope>
    <source>
        <strain evidence="5 6">CECT 8075</strain>
    </source>
</reference>
<evidence type="ECO:0000256" key="1">
    <source>
        <dbReference type="ARBA" id="ARBA00008779"/>
    </source>
</evidence>